<evidence type="ECO:0000256" key="8">
    <source>
        <dbReference type="HAMAP-Rule" id="MF_00148"/>
    </source>
</evidence>
<dbReference type="SMART" id="SM00987">
    <property type="entry name" value="UreE_C"/>
    <property type="match status" value="1"/>
</dbReference>
<dbReference type="Pfam" id="PF03167">
    <property type="entry name" value="UDG"/>
    <property type="match status" value="1"/>
</dbReference>
<dbReference type="SUPFAM" id="SSF52141">
    <property type="entry name" value="Uracil-DNA glycosylase-like"/>
    <property type="match status" value="1"/>
</dbReference>
<dbReference type="GO" id="GO:0004844">
    <property type="term" value="F:uracil DNA N-glycosylase activity"/>
    <property type="evidence" value="ECO:0007669"/>
    <property type="project" value="UniProtKB-EC"/>
</dbReference>
<dbReference type="PANTHER" id="PTHR11264:SF0">
    <property type="entry name" value="URACIL-DNA GLYCOSYLASE"/>
    <property type="match status" value="1"/>
</dbReference>
<keyword evidence="13" id="KW-1185">Reference proteome</keyword>
<dbReference type="NCBIfam" id="NF003592">
    <property type="entry name" value="PRK05254.1-5"/>
    <property type="match status" value="1"/>
</dbReference>
<dbReference type="EMBL" id="JBHSWH010000001">
    <property type="protein sequence ID" value="MFC6706219.1"/>
    <property type="molecule type" value="Genomic_DNA"/>
</dbReference>
<dbReference type="PANTHER" id="PTHR11264">
    <property type="entry name" value="URACIL-DNA GLYCOSYLASE"/>
    <property type="match status" value="1"/>
</dbReference>
<feature type="domain" description="Uracil-DNA glycosylase-like" evidence="11">
    <location>
        <begin position="54"/>
        <end position="220"/>
    </location>
</feature>
<protein>
    <recommendedName>
        <fullName evidence="4 8">Uracil-DNA glycosylase</fullName>
        <shortName evidence="8">UDG</shortName>
        <ecNumber evidence="4 8">3.2.2.27</ecNumber>
    </recommendedName>
</protein>
<dbReference type="InterPro" id="IPR018085">
    <property type="entry name" value="Ura-DNA_Glyclase_AS"/>
</dbReference>
<keyword evidence="5 8" id="KW-0227">DNA damage</keyword>
<reference evidence="13" key="1">
    <citation type="journal article" date="2019" name="Int. J. Syst. Evol. Microbiol.">
        <title>The Global Catalogue of Microorganisms (GCM) 10K type strain sequencing project: providing services to taxonomists for standard genome sequencing and annotation.</title>
        <authorList>
            <consortium name="The Broad Institute Genomics Platform"/>
            <consortium name="The Broad Institute Genome Sequencing Center for Infectious Disease"/>
            <person name="Wu L."/>
            <person name="Ma J."/>
        </authorList>
    </citation>
    <scope>NUCLEOTIDE SEQUENCE [LARGE SCALE GENOMIC DNA]</scope>
    <source>
        <strain evidence="13">CCUG 58127</strain>
    </source>
</reference>
<evidence type="ECO:0000256" key="2">
    <source>
        <dbReference type="ARBA" id="ARBA00002631"/>
    </source>
</evidence>
<keyword evidence="7 8" id="KW-0234">DNA repair</keyword>
<dbReference type="InterPro" id="IPR005122">
    <property type="entry name" value="Uracil-DNA_glycosylase-like"/>
</dbReference>
<dbReference type="NCBIfam" id="NF003588">
    <property type="entry name" value="PRK05254.1-1"/>
    <property type="match status" value="1"/>
</dbReference>
<evidence type="ECO:0000256" key="10">
    <source>
        <dbReference type="RuleBase" id="RU003780"/>
    </source>
</evidence>
<dbReference type="Gene3D" id="3.40.470.10">
    <property type="entry name" value="Uracil-DNA glycosylase-like domain"/>
    <property type="match status" value="1"/>
</dbReference>
<comment type="function">
    <text evidence="2 8 10">Excises uracil residues from the DNA which can arise as a result of misincorporation of dUMP residues by DNA polymerase or due to deamination of cytosine.</text>
</comment>
<dbReference type="CDD" id="cd10027">
    <property type="entry name" value="UDG-F1-like"/>
    <property type="match status" value="1"/>
</dbReference>
<feature type="active site" description="Proton acceptor" evidence="8 9">
    <location>
        <position position="69"/>
    </location>
</feature>
<evidence type="ECO:0000256" key="9">
    <source>
        <dbReference type="PROSITE-ProRule" id="PRU10072"/>
    </source>
</evidence>
<comment type="catalytic activity">
    <reaction evidence="1 8 10">
        <text>Hydrolyzes single-stranded DNA or mismatched double-stranded DNA and polynucleotides, releasing free uracil.</text>
        <dbReference type="EC" id="3.2.2.27"/>
    </reaction>
</comment>
<comment type="similarity">
    <text evidence="3 8 10">Belongs to the uracil-DNA glycosylase (UDG) superfamily. UNG family.</text>
</comment>
<dbReference type="Proteomes" id="UP001596298">
    <property type="component" value="Unassembled WGS sequence"/>
</dbReference>
<dbReference type="InterPro" id="IPR036895">
    <property type="entry name" value="Uracil-DNA_glycosylase-like_sf"/>
</dbReference>
<keyword evidence="12" id="KW-0326">Glycosidase</keyword>
<evidence type="ECO:0000256" key="6">
    <source>
        <dbReference type="ARBA" id="ARBA00022801"/>
    </source>
</evidence>
<accession>A0ABW2AHX3</accession>
<proteinExistence type="inferred from homology"/>
<dbReference type="EC" id="3.2.2.27" evidence="4 8"/>
<comment type="caution">
    <text evidence="12">The sequence shown here is derived from an EMBL/GenBank/DDBJ whole genome shotgun (WGS) entry which is preliminary data.</text>
</comment>
<evidence type="ECO:0000256" key="4">
    <source>
        <dbReference type="ARBA" id="ARBA00012030"/>
    </source>
</evidence>
<sequence length="236" mass="26361">MSDPRDASRLPEDWAGALVRHGFDRDVDQLVSEIYESDAPRVFPPQHQVFRAFHLTKLESVRVVILGQDPYPQVGQANGLAFSVPARVKPPRSLGAIYRNLEADPDLDFSRPADGDLSPWAKQGVLLLNTALTVEEGTAGSAAHRKHWERFTDRVLQVVNEECDHVAFLLWGSDAIDKVKKAQIGERHKVIQSAHPAAWTSKKETLFKKSHPFSDANEFLRGKDSGPVNWDLTATH</sequence>
<dbReference type="SMART" id="SM00986">
    <property type="entry name" value="UDG"/>
    <property type="match status" value="1"/>
</dbReference>
<evidence type="ECO:0000259" key="11">
    <source>
        <dbReference type="SMART" id="SM00986"/>
    </source>
</evidence>
<dbReference type="PROSITE" id="PS00130">
    <property type="entry name" value="U_DNA_GLYCOSYLASE"/>
    <property type="match status" value="1"/>
</dbReference>
<evidence type="ECO:0000313" key="12">
    <source>
        <dbReference type="EMBL" id="MFC6706219.1"/>
    </source>
</evidence>
<evidence type="ECO:0000256" key="3">
    <source>
        <dbReference type="ARBA" id="ARBA00008184"/>
    </source>
</evidence>
<evidence type="ECO:0000313" key="13">
    <source>
        <dbReference type="Proteomes" id="UP001596298"/>
    </source>
</evidence>
<dbReference type="NCBIfam" id="TIGR00628">
    <property type="entry name" value="ung"/>
    <property type="match status" value="1"/>
</dbReference>
<dbReference type="InterPro" id="IPR002043">
    <property type="entry name" value="UDG_fam1"/>
</dbReference>
<comment type="subcellular location">
    <subcellularLocation>
        <location evidence="8">Cytoplasm</location>
    </subcellularLocation>
</comment>
<keyword evidence="8" id="KW-0963">Cytoplasm</keyword>
<name>A0ABW2AHX3_9MICO</name>
<keyword evidence="6 8" id="KW-0378">Hydrolase</keyword>
<evidence type="ECO:0000256" key="5">
    <source>
        <dbReference type="ARBA" id="ARBA00022763"/>
    </source>
</evidence>
<dbReference type="RefSeq" id="WP_382402064.1">
    <property type="nucleotide sequence ID" value="NZ_JBHSWH010000001.1"/>
</dbReference>
<organism evidence="12 13">
    <name type="scientific">Flexivirga alba</name>
    <dbReference type="NCBI Taxonomy" id="702742"/>
    <lineage>
        <taxon>Bacteria</taxon>
        <taxon>Bacillati</taxon>
        <taxon>Actinomycetota</taxon>
        <taxon>Actinomycetes</taxon>
        <taxon>Micrococcales</taxon>
        <taxon>Dermacoccaceae</taxon>
        <taxon>Flexivirga</taxon>
    </lineage>
</organism>
<dbReference type="HAMAP" id="MF_00148">
    <property type="entry name" value="UDG"/>
    <property type="match status" value="1"/>
</dbReference>
<gene>
    <name evidence="8" type="primary">ung</name>
    <name evidence="12" type="ORF">ACFQDH_13355</name>
</gene>
<evidence type="ECO:0000256" key="1">
    <source>
        <dbReference type="ARBA" id="ARBA00001400"/>
    </source>
</evidence>
<evidence type="ECO:0000256" key="7">
    <source>
        <dbReference type="ARBA" id="ARBA00023204"/>
    </source>
</evidence>